<name>A0A518CV47_9BACT</name>
<dbReference type="Proteomes" id="UP000319342">
    <property type="component" value="Chromosome"/>
</dbReference>
<dbReference type="InterPro" id="IPR001107">
    <property type="entry name" value="Band_7"/>
</dbReference>
<evidence type="ECO:0000313" key="5">
    <source>
        <dbReference type="Proteomes" id="UP000319342"/>
    </source>
</evidence>
<dbReference type="PANTHER" id="PTHR10264:SF83">
    <property type="entry name" value="BLL5629 PROTEIN"/>
    <property type="match status" value="1"/>
</dbReference>
<dbReference type="SUPFAM" id="SSF117892">
    <property type="entry name" value="Band 7/SPFH domain"/>
    <property type="match status" value="1"/>
</dbReference>
<keyword evidence="4" id="KW-0645">Protease</keyword>
<dbReference type="GO" id="GO:0008233">
    <property type="term" value="F:peptidase activity"/>
    <property type="evidence" value="ECO:0007669"/>
    <property type="project" value="UniProtKB-KW"/>
</dbReference>
<dbReference type="GO" id="GO:0006508">
    <property type="term" value="P:proteolysis"/>
    <property type="evidence" value="ECO:0007669"/>
    <property type="project" value="UniProtKB-KW"/>
</dbReference>
<dbReference type="OrthoDB" id="5501731at2"/>
<dbReference type="InterPro" id="IPR036013">
    <property type="entry name" value="Band_7/SPFH_dom_sf"/>
</dbReference>
<dbReference type="PRINTS" id="PR00721">
    <property type="entry name" value="STOMATIN"/>
</dbReference>
<dbReference type="Gene3D" id="3.30.479.30">
    <property type="entry name" value="Band 7 domain"/>
    <property type="match status" value="1"/>
</dbReference>
<evidence type="ECO:0000256" key="2">
    <source>
        <dbReference type="ARBA" id="ARBA00008164"/>
    </source>
</evidence>
<dbReference type="AlphaFoldDB" id="A0A518CV47"/>
<gene>
    <name evidence="4" type="ORF">Pla163_01770</name>
</gene>
<keyword evidence="4" id="KW-0378">Hydrolase</keyword>
<reference evidence="4 5" key="1">
    <citation type="submission" date="2019-02" db="EMBL/GenBank/DDBJ databases">
        <title>Deep-cultivation of Planctomycetes and their phenomic and genomic characterization uncovers novel biology.</title>
        <authorList>
            <person name="Wiegand S."/>
            <person name="Jogler M."/>
            <person name="Boedeker C."/>
            <person name="Pinto D."/>
            <person name="Vollmers J."/>
            <person name="Rivas-Marin E."/>
            <person name="Kohn T."/>
            <person name="Peeters S.H."/>
            <person name="Heuer A."/>
            <person name="Rast P."/>
            <person name="Oberbeckmann S."/>
            <person name="Bunk B."/>
            <person name="Jeske O."/>
            <person name="Meyerdierks A."/>
            <person name="Storesund J.E."/>
            <person name="Kallscheuer N."/>
            <person name="Luecker S."/>
            <person name="Lage O.M."/>
            <person name="Pohl T."/>
            <person name="Merkel B.J."/>
            <person name="Hornburger P."/>
            <person name="Mueller R.-W."/>
            <person name="Bruemmer F."/>
            <person name="Labrenz M."/>
            <person name="Spormann A.M."/>
            <person name="Op den Camp H."/>
            <person name="Overmann J."/>
            <person name="Amann R."/>
            <person name="Jetten M.S.M."/>
            <person name="Mascher T."/>
            <person name="Medema M.H."/>
            <person name="Devos D.P."/>
            <person name="Kaster A.-K."/>
            <person name="Ovreas L."/>
            <person name="Rohde M."/>
            <person name="Galperin M.Y."/>
            <person name="Jogler C."/>
        </authorList>
    </citation>
    <scope>NUCLEOTIDE SEQUENCE [LARGE SCALE GENOMIC DNA]</scope>
    <source>
        <strain evidence="4 5">Pla163</strain>
    </source>
</reference>
<dbReference type="Pfam" id="PF01145">
    <property type="entry name" value="Band_7"/>
    <property type="match status" value="1"/>
</dbReference>
<dbReference type="GO" id="GO:0005886">
    <property type="term" value="C:plasma membrane"/>
    <property type="evidence" value="ECO:0007669"/>
    <property type="project" value="InterPro"/>
</dbReference>
<dbReference type="CDD" id="cd13438">
    <property type="entry name" value="SPFH_eoslipins_u2"/>
    <property type="match status" value="1"/>
</dbReference>
<comment type="subcellular location">
    <subcellularLocation>
        <location evidence="1">Membrane</location>
        <topology evidence="1">Single-pass membrane protein</topology>
    </subcellularLocation>
</comment>
<dbReference type="SMART" id="SM00244">
    <property type="entry name" value="PHB"/>
    <property type="match status" value="1"/>
</dbReference>
<sequence length="378" mass="41932">MLFKTHISKNQIGLVFRRGDLARVLDPGNHTVLQRPFGRDELEVVDVLVTRFEHPLLDVLIEDAAILEQLEVVELLDHQRALVWKDGRLFEIVGPGRHAFWKRPYTLAVEVLDVSGAGALEHPRLDAILRHPTAPFFVHAVRVDANERVVFRRDGAQIGVRGPGLHAFWKSSAELKWTAIDLREQSLDVAGQEIMTKDRVTLRVNLLVTYRVVDVQSAVDVAADAGQALYRAAQLVLREAVGARELDDLLVDRNAVGSELEVELADRAAQLGLELTGLGVRDVILPGEMKTILNQVIEATKRAEANLIRRREETAAARSQANTAKLFESTPALRRMKELEALQEILKGTRATFVLGQDDVLGQLGRLIGAPPDEGDDP</sequence>
<evidence type="ECO:0000259" key="3">
    <source>
        <dbReference type="SMART" id="SM00244"/>
    </source>
</evidence>
<dbReference type="PANTHER" id="PTHR10264">
    <property type="entry name" value="BAND 7 PROTEIN-RELATED"/>
    <property type="match status" value="1"/>
</dbReference>
<dbReference type="InterPro" id="IPR001972">
    <property type="entry name" value="Stomatin_HflK_fam"/>
</dbReference>
<protein>
    <submittedName>
        <fullName evidence="4">FtsH protease regulator HflK</fullName>
    </submittedName>
</protein>
<evidence type="ECO:0000313" key="4">
    <source>
        <dbReference type="EMBL" id="QDU83081.1"/>
    </source>
</evidence>
<keyword evidence="5" id="KW-1185">Reference proteome</keyword>
<dbReference type="EMBL" id="CP036290">
    <property type="protein sequence ID" value="QDU83081.1"/>
    <property type="molecule type" value="Genomic_DNA"/>
</dbReference>
<proteinExistence type="inferred from homology"/>
<comment type="similarity">
    <text evidence="2">Belongs to the band 7/mec-2 family.</text>
</comment>
<evidence type="ECO:0000256" key="1">
    <source>
        <dbReference type="ARBA" id="ARBA00004167"/>
    </source>
</evidence>
<dbReference type="RefSeq" id="WP_145182152.1">
    <property type="nucleotide sequence ID" value="NZ_CP036290.1"/>
</dbReference>
<organism evidence="4 5">
    <name type="scientific">Rohdeia mirabilis</name>
    <dbReference type="NCBI Taxonomy" id="2528008"/>
    <lineage>
        <taxon>Bacteria</taxon>
        <taxon>Pseudomonadati</taxon>
        <taxon>Planctomycetota</taxon>
        <taxon>Planctomycetia</taxon>
        <taxon>Planctomycetia incertae sedis</taxon>
        <taxon>Rohdeia</taxon>
    </lineage>
</organism>
<accession>A0A518CV47</accession>
<feature type="domain" description="Band 7" evidence="3">
    <location>
        <begin position="134"/>
        <end position="297"/>
    </location>
</feature>
<dbReference type="InterPro" id="IPR043202">
    <property type="entry name" value="Band-7_stomatin-like"/>
</dbReference>